<reference evidence="2" key="1">
    <citation type="journal article" date="2020" name="Stud. Mycol.">
        <title>101 Dothideomycetes genomes: a test case for predicting lifestyles and emergence of pathogens.</title>
        <authorList>
            <person name="Haridas S."/>
            <person name="Albert R."/>
            <person name="Binder M."/>
            <person name="Bloem J."/>
            <person name="Labutti K."/>
            <person name="Salamov A."/>
            <person name="Andreopoulos B."/>
            <person name="Baker S."/>
            <person name="Barry K."/>
            <person name="Bills G."/>
            <person name="Bluhm B."/>
            <person name="Cannon C."/>
            <person name="Castanera R."/>
            <person name="Culley D."/>
            <person name="Daum C."/>
            <person name="Ezra D."/>
            <person name="Gonzalez J."/>
            <person name="Henrissat B."/>
            <person name="Kuo A."/>
            <person name="Liang C."/>
            <person name="Lipzen A."/>
            <person name="Lutzoni F."/>
            <person name="Magnuson J."/>
            <person name="Mondo S."/>
            <person name="Nolan M."/>
            <person name="Ohm R."/>
            <person name="Pangilinan J."/>
            <person name="Park H.-J."/>
            <person name="Ramirez L."/>
            <person name="Alfaro M."/>
            <person name="Sun H."/>
            <person name="Tritt A."/>
            <person name="Yoshinaga Y."/>
            <person name="Zwiers L.-H."/>
            <person name="Turgeon B."/>
            <person name="Goodwin S."/>
            <person name="Spatafora J."/>
            <person name="Crous P."/>
            <person name="Grigoriev I."/>
        </authorList>
    </citation>
    <scope>NUCLEOTIDE SEQUENCE</scope>
    <source>
        <strain evidence="2">CBS 207.26</strain>
    </source>
</reference>
<dbReference type="PANTHER" id="PTHR33928">
    <property type="entry name" value="POLYGALACTURONASE QRT3"/>
    <property type="match status" value="1"/>
</dbReference>
<dbReference type="GO" id="GO:0004650">
    <property type="term" value="F:polygalacturonase activity"/>
    <property type="evidence" value="ECO:0007669"/>
    <property type="project" value="InterPro"/>
</dbReference>
<organism evidence="2 3">
    <name type="scientific">Zopfia rhizophila CBS 207.26</name>
    <dbReference type="NCBI Taxonomy" id="1314779"/>
    <lineage>
        <taxon>Eukaryota</taxon>
        <taxon>Fungi</taxon>
        <taxon>Dikarya</taxon>
        <taxon>Ascomycota</taxon>
        <taxon>Pezizomycotina</taxon>
        <taxon>Dothideomycetes</taxon>
        <taxon>Dothideomycetes incertae sedis</taxon>
        <taxon>Zopfiaceae</taxon>
        <taxon>Zopfia</taxon>
    </lineage>
</organism>
<name>A0A6A6EMW2_9PEZI</name>
<dbReference type="OrthoDB" id="1046782at2759"/>
<evidence type="ECO:0000313" key="3">
    <source>
        <dbReference type="Proteomes" id="UP000800200"/>
    </source>
</evidence>
<dbReference type="FunFam" id="2.160.20.10:FF:000026">
    <property type="entry name" value="Exo-beta-1,3-glucanase Exg0"/>
    <property type="match status" value="1"/>
</dbReference>
<dbReference type="FunFam" id="2.160.20.10:FF:000023">
    <property type="entry name" value="Exo-beta-1,3-glucanase Exg0"/>
    <property type="match status" value="1"/>
</dbReference>
<dbReference type="CDD" id="cd23668">
    <property type="entry name" value="GH55_beta13glucanase-like"/>
    <property type="match status" value="1"/>
</dbReference>
<dbReference type="InterPro" id="IPR024535">
    <property type="entry name" value="RHGA/B-epi-like_pectate_lyase"/>
</dbReference>
<dbReference type="EMBL" id="ML994617">
    <property type="protein sequence ID" value="KAF2191420.1"/>
    <property type="molecule type" value="Genomic_DNA"/>
</dbReference>
<evidence type="ECO:0000259" key="1">
    <source>
        <dbReference type="Pfam" id="PF12708"/>
    </source>
</evidence>
<proteinExistence type="predicted"/>
<sequence>MEIPVASLTKAAPTAPASTTLATVIGNATSRPELKAAVADPGYWLKDMPKQGLAAFNDNPAGYKVFRNVMDYGAKGDGSTDDTAAINRAISDGNRCAPGQCESSTVTPAIVYFPAGTYVVSTSIFPYYMTMLIGNPNALPVLKATAGFTGLGVIDGNPYQPGGAPGWTSTNIFMRQVRNLVVDLTAIPPATAATGIHWATSQATSLQNIKILMTQATNSQQQGIFIENGSGGFMADLDITGGLYGMNIGNQQFTMRNIKISRAVTGISQIWNWGWLYQGFTISDCTTAFSMVNGGSNEQNVGSVIIIDSTITNCPTFVDQVWTTTSQPPAAGQLILENVALNNVPVAVKGRSGTVLAGGTTTIAAWGQGNRYTPDGPQKWQGAFTPASRPAGLLSGNKYYVKSKPQYENQPTSAFISVRSAGARGDGNTDDTTAVQNAINSAVSSNKILFFDHGVYKVTKTIYVPPGARMVGETYSNIMAAGSTWSSKTNPVPVIQIGKAGESGSLEWSDMIVSTQGSAPGAKLIEWNLAASQGSGMWDVHTRIGGAKGTNQQVAQCPTGAVIKDECLSAYMSMHITKTGTGAYLENNWLWTADHDLDDARSTRISIYTGRGLLVESSNIWLYGTGVEHHSLYQYHFVNAKNVFAGFIQTETPYWQPVPDARGQPYPLNTALNDPNYGTSCLPGNCDALGLRILNSQSILVYGAGLYSFFNNYSTDCSKKPSEGGKADCQSQIFSIEGGSASGVLIYGLNTIGSLSMVTIDGSDKAKWSDNVNVFPDTIGLFSYKV</sequence>
<accession>A0A6A6EMW2</accession>
<dbReference type="Gene3D" id="2.160.20.10">
    <property type="entry name" value="Single-stranded right-handed beta-helix, Pectin lyase-like"/>
    <property type="match status" value="2"/>
</dbReference>
<dbReference type="Pfam" id="PF12708">
    <property type="entry name" value="Pect-lyase_RHGA_epim"/>
    <property type="match status" value="2"/>
</dbReference>
<dbReference type="Proteomes" id="UP000800200">
    <property type="component" value="Unassembled WGS sequence"/>
</dbReference>
<dbReference type="PANTHER" id="PTHR33928:SF2">
    <property type="entry name" value="PECTATE LYASE SUPERFAMILY PROTEIN DOMAIN-CONTAINING PROTEIN-RELATED"/>
    <property type="match status" value="1"/>
</dbReference>
<gene>
    <name evidence="2" type="ORF">K469DRAFT_732794</name>
</gene>
<dbReference type="InterPro" id="IPR012334">
    <property type="entry name" value="Pectin_lyas_fold"/>
</dbReference>
<feature type="domain" description="Rhamnogalacturonase A/B/Epimerase-like pectate lyase" evidence="1">
    <location>
        <begin position="415"/>
        <end position="626"/>
    </location>
</feature>
<keyword evidence="2" id="KW-0378">Hydrolase</keyword>
<evidence type="ECO:0000313" key="2">
    <source>
        <dbReference type="EMBL" id="KAF2191420.1"/>
    </source>
</evidence>
<dbReference type="SUPFAM" id="SSF51126">
    <property type="entry name" value="Pectin lyase-like"/>
    <property type="match status" value="2"/>
</dbReference>
<dbReference type="InterPro" id="IPR011050">
    <property type="entry name" value="Pectin_lyase_fold/virulence"/>
</dbReference>
<dbReference type="InterPro" id="IPR039279">
    <property type="entry name" value="QRT3-like"/>
</dbReference>
<feature type="domain" description="Rhamnogalacturonase A/B/Epimerase-like pectate lyase" evidence="1">
    <location>
        <begin position="66"/>
        <end position="288"/>
    </location>
</feature>
<keyword evidence="3" id="KW-1185">Reference proteome</keyword>
<dbReference type="AlphaFoldDB" id="A0A6A6EMW2"/>
<protein>
    <submittedName>
        <fullName evidence="2">Glycoside hydrolase family 55 protein</fullName>
    </submittedName>
</protein>